<accession>A0AAD9UW20</accession>
<dbReference type="AlphaFoldDB" id="A0AAD9UW20"/>
<dbReference type="PROSITE" id="PS50950">
    <property type="entry name" value="ZF_THAP"/>
    <property type="match status" value="1"/>
</dbReference>
<reference evidence="8" key="2">
    <citation type="journal article" date="2023" name="Science">
        <title>Genomic signatures of disease resistance in endangered staghorn corals.</title>
        <authorList>
            <person name="Vollmer S.V."/>
            <person name="Selwyn J.D."/>
            <person name="Despard B.A."/>
            <person name="Roesel C.L."/>
        </authorList>
    </citation>
    <scope>NUCLEOTIDE SEQUENCE</scope>
    <source>
        <strain evidence="8">K2</strain>
    </source>
</reference>
<evidence type="ECO:0000259" key="7">
    <source>
        <dbReference type="PROSITE" id="PS50950"/>
    </source>
</evidence>
<keyword evidence="4" id="KW-0862">Zinc</keyword>
<name>A0AAD9UW20_ACRCE</name>
<protein>
    <submittedName>
        <fullName evidence="8">THAP domain-containing protein 3</fullName>
    </submittedName>
</protein>
<organism evidence="8 9">
    <name type="scientific">Acropora cervicornis</name>
    <name type="common">Staghorn coral</name>
    <dbReference type="NCBI Taxonomy" id="6130"/>
    <lineage>
        <taxon>Eukaryota</taxon>
        <taxon>Metazoa</taxon>
        <taxon>Cnidaria</taxon>
        <taxon>Anthozoa</taxon>
        <taxon>Hexacorallia</taxon>
        <taxon>Scleractinia</taxon>
        <taxon>Astrocoeniina</taxon>
        <taxon>Acroporidae</taxon>
        <taxon>Acropora</taxon>
    </lineage>
</organism>
<dbReference type="InterPro" id="IPR006612">
    <property type="entry name" value="THAP_Znf"/>
</dbReference>
<sequence length="358" mass="41261">MAESNNKHLSHKCCTAALCSNHSDNRKDLTFHAFPKDQILRKTWEIKMKRGDKKFASNRALYCCSEHFVETDYRKSLTGARRDLVKNAIPSIFTWSDQNDEVSERSVRARIRGNKTTKSFAGPLDMETDSASGTFEAMTAYNALIAFWNFVKPCSKSLLSWNRAPAKVNRNLSDTAFPYLQGQTKEKQRKREIQPIDQLWMFLTRVRLGLFERDLAHRFDVSVIWPSKEKIKEHLPDSFKGKYENVRGILDCTELKCELPKDYQKHSEMYSDYKSHDTFKGLVCISPSSWITFVSQVYPGRISDKEIVEKSNFCELTEAGDQGGSLHIPPKRFSAFDQFTENQCFETMSIANVCIHVE</sequence>
<proteinExistence type="predicted"/>
<dbReference type="InterPro" id="IPR038441">
    <property type="entry name" value="THAP_Znf_sf"/>
</dbReference>
<dbReference type="InterPro" id="IPR027806">
    <property type="entry name" value="HARBI1_dom"/>
</dbReference>
<evidence type="ECO:0000256" key="1">
    <source>
        <dbReference type="ARBA" id="ARBA00001968"/>
    </source>
</evidence>
<evidence type="ECO:0000256" key="2">
    <source>
        <dbReference type="ARBA" id="ARBA00022723"/>
    </source>
</evidence>
<dbReference type="GO" id="GO:0003677">
    <property type="term" value="F:DNA binding"/>
    <property type="evidence" value="ECO:0007669"/>
    <property type="project" value="UniProtKB-UniRule"/>
</dbReference>
<dbReference type="Pfam" id="PF05485">
    <property type="entry name" value="THAP"/>
    <property type="match status" value="1"/>
</dbReference>
<dbReference type="Pfam" id="PF13359">
    <property type="entry name" value="DDE_Tnp_4"/>
    <property type="match status" value="1"/>
</dbReference>
<feature type="domain" description="THAP-type" evidence="7">
    <location>
        <begin position="9"/>
        <end position="93"/>
    </location>
</feature>
<evidence type="ECO:0000313" key="9">
    <source>
        <dbReference type="Proteomes" id="UP001249851"/>
    </source>
</evidence>
<dbReference type="Gene3D" id="6.20.210.20">
    <property type="entry name" value="THAP domain"/>
    <property type="match status" value="1"/>
</dbReference>
<dbReference type="EMBL" id="JARQWQ010000090">
    <property type="protein sequence ID" value="KAK2552079.1"/>
    <property type="molecule type" value="Genomic_DNA"/>
</dbReference>
<keyword evidence="3 6" id="KW-0863">Zinc-finger</keyword>
<keyword evidence="9" id="KW-1185">Reference proteome</keyword>
<evidence type="ECO:0000313" key="8">
    <source>
        <dbReference type="EMBL" id="KAK2552079.1"/>
    </source>
</evidence>
<evidence type="ECO:0000256" key="3">
    <source>
        <dbReference type="ARBA" id="ARBA00022771"/>
    </source>
</evidence>
<dbReference type="SUPFAM" id="SSF57716">
    <property type="entry name" value="Glucocorticoid receptor-like (DNA-binding domain)"/>
    <property type="match status" value="1"/>
</dbReference>
<reference evidence="8" key="1">
    <citation type="journal article" date="2023" name="G3 (Bethesda)">
        <title>Whole genome assembly and annotation of the endangered Caribbean coral Acropora cervicornis.</title>
        <authorList>
            <person name="Selwyn J.D."/>
            <person name="Vollmer S.V."/>
        </authorList>
    </citation>
    <scope>NUCLEOTIDE SEQUENCE</scope>
    <source>
        <strain evidence="8">K2</strain>
    </source>
</reference>
<dbReference type="Proteomes" id="UP001249851">
    <property type="component" value="Unassembled WGS sequence"/>
</dbReference>
<comment type="cofactor">
    <cofactor evidence="1">
        <name>a divalent metal cation</name>
        <dbReference type="ChEBI" id="CHEBI:60240"/>
    </cofactor>
</comment>
<comment type="caution">
    <text evidence="8">The sequence shown here is derived from an EMBL/GenBank/DDBJ whole genome shotgun (WGS) entry which is preliminary data.</text>
</comment>
<dbReference type="GO" id="GO:0008270">
    <property type="term" value="F:zinc ion binding"/>
    <property type="evidence" value="ECO:0007669"/>
    <property type="project" value="UniProtKB-KW"/>
</dbReference>
<keyword evidence="2" id="KW-0479">Metal-binding</keyword>
<dbReference type="PANTHER" id="PTHR23080:SF133">
    <property type="entry name" value="SI:CH211-262I1.5-RELATED"/>
    <property type="match status" value="1"/>
</dbReference>
<evidence type="ECO:0000256" key="6">
    <source>
        <dbReference type="PROSITE-ProRule" id="PRU00309"/>
    </source>
</evidence>
<evidence type="ECO:0000256" key="4">
    <source>
        <dbReference type="ARBA" id="ARBA00022833"/>
    </source>
</evidence>
<gene>
    <name evidence="8" type="ORF">P5673_026824</name>
</gene>
<dbReference type="PANTHER" id="PTHR23080">
    <property type="entry name" value="THAP DOMAIN PROTEIN"/>
    <property type="match status" value="1"/>
</dbReference>
<evidence type="ECO:0000256" key="5">
    <source>
        <dbReference type="ARBA" id="ARBA00023125"/>
    </source>
</evidence>
<keyword evidence="5 6" id="KW-0238">DNA-binding</keyword>
<dbReference type="SMART" id="SM00980">
    <property type="entry name" value="THAP"/>
    <property type="match status" value="1"/>
</dbReference>